<name>A0ABT7C692_9MICO</name>
<dbReference type="SUPFAM" id="SSF56784">
    <property type="entry name" value="HAD-like"/>
    <property type="match status" value="1"/>
</dbReference>
<proteinExistence type="predicted"/>
<dbReference type="Proteomes" id="UP001170379">
    <property type="component" value="Unassembled WGS sequence"/>
</dbReference>
<comment type="caution">
    <text evidence="1">The sequence shown here is derived from an EMBL/GenBank/DDBJ whole genome shotgun (WGS) entry which is preliminary data.</text>
</comment>
<reference evidence="1" key="1">
    <citation type="submission" date="2018-03" db="EMBL/GenBank/DDBJ databases">
        <authorList>
            <person name="Nunes O.C."/>
            <person name="Lopes A.R."/>
            <person name="Froufe H."/>
            <person name="Munoz-Merida A."/>
            <person name="Barroso C."/>
            <person name="Egas C."/>
        </authorList>
    </citation>
    <scope>NUCLEOTIDE SEQUENCE</scope>
    <source>
        <strain evidence="1">ON4</strain>
    </source>
</reference>
<organism evidence="1 2">
    <name type="scientific">Gulosibacter molinativorax</name>
    <dbReference type="NCBI Taxonomy" id="256821"/>
    <lineage>
        <taxon>Bacteria</taxon>
        <taxon>Bacillati</taxon>
        <taxon>Actinomycetota</taxon>
        <taxon>Actinomycetes</taxon>
        <taxon>Micrococcales</taxon>
        <taxon>Microbacteriaceae</taxon>
        <taxon>Gulosibacter</taxon>
    </lineage>
</organism>
<reference evidence="1" key="2">
    <citation type="journal article" date="2022" name="Sci. Rep.">
        <title>In silico prediction of the enzymes involved in the degradation of the herbicide molinate by Gulosibacter molinativorax ON4T.</title>
        <authorList>
            <person name="Lopes A.R."/>
            <person name="Bunin E."/>
            <person name="Viana A.T."/>
            <person name="Froufe H."/>
            <person name="Munoz-Merida A."/>
            <person name="Pinho D."/>
            <person name="Figueiredo J."/>
            <person name="Barroso C."/>
            <person name="Vaz-Moreira I."/>
            <person name="Bellanger X."/>
            <person name="Egas C."/>
            <person name="Nunes O.C."/>
        </authorList>
    </citation>
    <scope>NUCLEOTIDE SEQUENCE</scope>
    <source>
        <strain evidence="1">ON4</strain>
    </source>
</reference>
<dbReference type="InterPro" id="IPR023214">
    <property type="entry name" value="HAD_sf"/>
</dbReference>
<accession>A0ABT7C692</accession>
<protein>
    <submittedName>
        <fullName evidence="1">HAD family hydrolase</fullName>
    </submittedName>
</protein>
<dbReference type="InterPro" id="IPR036412">
    <property type="entry name" value="HAD-like_sf"/>
</dbReference>
<sequence length="228" mass="24060">MTATIIFDFDGTVAVGNGPVLAYARFVAEVIGPGYLDAVAEVLQRHDLGAGRYRDGYDVVGSLARDRGVEEGVLNSAYALSRDILGKEEAAVEPAPGLITLLDSLDPSIHLELATNAPNSGVLELLDRWGIREKFSRLHFSVGKPSGLEPILRDALSRGPVLSIGDIYEFDLAPAAALGADTAFLGANATDRLPGEAAPTSTMRAHDLATLVPSIQTWATAALAQRPN</sequence>
<dbReference type="Gene3D" id="3.40.50.1000">
    <property type="entry name" value="HAD superfamily/HAD-like"/>
    <property type="match status" value="1"/>
</dbReference>
<gene>
    <name evidence="1" type="ORF">C7K25_04810</name>
</gene>
<dbReference type="GO" id="GO:0016787">
    <property type="term" value="F:hydrolase activity"/>
    <property type="evidence" value="ECO:0007669"/>
    <property type="project" value="UniProtKB-KW"/>
</dbReference>
<evidence type="ECO:0000313" key="1">
    <source>
        <dbReference type="EMBL" id="MDJ1370689.1"/>
    </source>
</evidence>
<dbReference type="Pfam" id="PF00702">
    <property type="entry name" value="Hydrolase"/>
    <property type="match status" value="1"/>
</dbReference>
<keyword evidence="2" id="KW-1185">Reference proteome</keyword>
<dbReference type="RefSeq" id="WP_051266631.1">
    <property type="nucleotide sequence ID" value="NZ_CP028426.1"/>
</dbReference>
<keyword evidence="1" id="KW-0378">Hydrolase</keyword>
<evidence type="ECO:0000313" key="2">
    <source>
        <dbReference type="Proteomes" id="UP001170379"/>
    </source>
</evidence>
<dbReference type="EMBL" id="PXVD01000006">
    <property type="protein sequence ID" value="MDJ1370689.1"/>
    <property type="molecule type" value="Genomic_DNA"/>
</dbReference>